<evidence type="ECO:0000313" key="2">
    <source>
        <dbReference type="Proteomes" id="UP001171902"/>
    </source>
</evidence>
<protein>
    <submittedName>
        <fullName evidence="1">Uncharacterized protein</fullName>
    </submittedName>
</protein>
<comment type="caution">
    <text evidence="1">The sequence shown here is derived from an EMBL/GenBank/DDBJ whole genome shotgun (WGS) entry which is preliminary data.</text>
</comment>
<accession>A0ABT7YJ70</accession>
<sequence length="108" mass="12342">MQQYPSIEHDPRPSPVPHVNEIGVVLFESTRVRCILDHDWGTVMCFRVASGEPSIYLGVLTGPDTGSANLHLVTESRWRFPTPELREAFRQTILALYRSWRAQTQSHP</sequence>
<reference evidence="1" key="1">
    <citation type="submission" date="2023-06" db="EMBL/GenBank/DDBJ databases">
        <title>Gycomyces niveus sp.nov., a novel actinomycete isolated from soil in Shouguang.</title>
        <authorList>
            <person name="Yang X."/>
            <person name="Zhao J."/>
        </authorList>
    </citation>
    <scope>NUCLEOTIDE SEQUENCE</scope>
    <source>
        <strain evidence="1">NEAU C2</strain>
    </source>
</reference>
<dbReference type="RefSeq" id="WP_289954699.1">
    <property type="nucleotide sequence ID" value="NZ_JAUEMJ010000001.1"/>
</dbReference>
<dbReference type="Proteomes" id="UP001171902">
    <property type="component" value="Unassembled WGS sequence"/>
</dbReference>
<organism evidence="1 2">
    <name type="scientific">Glycomyces tritici</name>
    <dbReference type="NCBI Taxonomy" id="2665176"/>
    <lineage>
        <taxon>Bacteria</taxon>
        <taxon>Bacillati</taxon>
        <taxon>Actinomycetota</taxon>
        <taxon>Actinomycetes</taxon>
        <taxon>Glycomycetales</taxon>
        <taxon>Glycomycetaceae</taxon>
        <taxon>Glycomyces</taxon>
    </lineage>
</organism>
<gene>
    <name evidence="1" type="ORF">QWI33_02945</name>
</gene>
<dbReference type="EMBL" id="JAUEMJ010000001">
    <property type="protein sequence ID" value="MDN3238670.1"/>
    <property type="molecule type" value="Genomic_DNA"/>
</dbReference>
<evidence type="ECO:0000313" key="1">
    <source>
        <dbReference type="EMBL" id="MDN3238670.1"/>
    </source>
</evidence>
<name>A0ABT7YJ70_9ACTN</name>
<proteinExistence type="predicted"/>
<keyword evidence="2" id="KW-1185">Reference proteome</keyword>